<keyword evidence="3" id="KW-1185">Reference proteome</keyword>
<feature type="compositionally biased region" description="Basic and acidic residues" evidence="1">
    <location>
        <begin position="19"/>
        <end position="34"/>
    </location>
</feature>
<reference evidence="2" key="1">
    <citation type="submission" date="2020-02" db="EMBL/GenBank/DDBJ databases">
        <authorList>
            <person name="Palmer J.M."/>
        </authorList>
    </citation>
    <scope>NUCLEOTIDE SEQUENCE</scope>
    <source>
        <strain evidence="2">EPUS1.4</strain>
        <tissue evidence="2">Thallus</tissue>
    </source>
</reference>
<gene>
    <name evidence="2" type="ORF">GJ744_005616</name>
</gene>
<organism evidence="2 3">
    <name type="scientific">Endocarpon pusillum</name>
    <dbReference type="NCBI Taxonomy" id="364733"/>
    <lineage>
        <taxon>Eukaryota</taxon>
        <taxon>Fungi</taxon>
        <taxon>Dikarya</taxon>
        <taxon>Ascomycota</taxon>
        <taxon>Pezizomycotina</taxon>
        <taxon>Eurotiomycetes</taxon>
        <taxon>Chaetothyriomycetidae</taxon>
        <taxon>Verrucariales</taxon>
        <taxon>Verrucariaceae</taxon>
        <taxon>Endocarpon</taxon>
    </lineage>
</organism>
<evidence type="ECO:0000256" key="1">
    <source>
        <dbReference type="SAM" id="MobiDB-lite"/>
    </source>
</evidence>
<comment type="caution">
    <text evidence="2">The sequence shown here is derived from an EMBL/GenBank/DDBJ whole genome shotgun (WGS) entry which is preliminary data.</text>
</comment>
<feature type="region of interest" description="Disordered" evidence="1">
    <location>
        <begin position="6"/>
        <end position="34"/>
    </location>
</feature>
<dbReference type="EMBL" id="JAACFV010000241">
    <property type="protein sequence ID" value="KAF7502529.1"/>
    <property type="molecule type" value="Genomic_DNA"/>
</dbReference>
<evidence type="ECO:0000313" key="2">
    <source>
        <dbReference type="EMBL" id="KAF7502529.1"/>
    </source>
</evidence>
<accession>A0A8H7A701</accession>
<sequence length="86" mass="9732">MIMIIMMKMKKKKKKKKEGRKEGARGPRDASAEGARRLSSFCHWNLETAPAVVFLFIVVLPHVRKKSEVGGRLRGGVEVGVVVVWW</sequence>
<dbReference type="Proteomes" id="UP000606974">
    <property type="component" value="Unassembled WGS sequence"/>
</dbReference>
<dbReference type="AlphaFoldDB" id="A0A8H7A701"/>
<evidence type="ECO:0000313" key="3">
    <source>
        <dbReference type="Proteomes" id="UP000606974"/>
    </source>
</evidence>
<feature type="compositionally biased region" description="Basic residues" evidence="1">
    <location>
        <begin position="8"/>
        <end position="18"/>
    </location>
</feature>
<protein>
    <submittedName>
        <fullName evidence="2">Uncharacterized protein</fullName>
    </submittedName>
</protein>
<name>A0A8H7A701_9EURO</name>
<proteinExistence type="predicted"/>